<dbReference type="InterPro" id="IPR039426">
    <property type="entry name" value="TonB-dep_rcpt-like"/>
</dbReference>
<keyword evidence="11" id="KW-0998">Cell outer membrane</keyword>
<dbReference type="Proteomes" id="UP001077788">
    <property type="component" value="Unassembled WGS sequence"/>
</dbReference>
<dbReference type="GO" id="GO:0009279">
    <property type="term" value="C:cell outer membrane"/>
    <property type="evidence" value="ECO:0007669"/>
    <property type="project" value="UniProtKB-SubCell"/>
</dbReference>
<gene>
    <name evidence="13" type="ORF">OYG11_10570</name>
</gene>
<comment type="similarity">
    <text evidence="2">Belongs to the TonB-dependent receptor family. Hemoglobin/haptoglobin binding protein subfamily.</text>
</comment>
<organism evidence="13 14">
    <name type="scientific">Actinobacillus pleuropneumoniae</name>
    <name type="common">Haemophilus pleuropneumoniae</name>
    <dbReference type="NCBI Taxonomy" id="715"/>
    <lineage>
        <taxon>Bacteria</taxon>
        <taxon>Pseudomonadati</taxon>
        <taxon>Pseudomonadota</taxon>
        <taxon>Gammaproteobacteria</taxon>
        <taxon>Pasteurellales</taxon>
        <taxon>Pasteurellaceae</taxon>
        <taxon>Actinobacillus</taxon>
    </lineage>
</organism>
<dbReference type="GO" id="GO:0044718">
    <property type="term" value="P:siderophore transmembrane transport"/>
    <property type="evidence" value="ECO:0007669"/>
    <property type="project" value="TreeGrafter"/>
</dbReference>
<accession>A0A9Q4DK15</accession>
<reference evidence="13" key="1">
    <citation type="journal article" date="2021" name="Vet Sci">
        <title>O-Serogroups and Pathovirotypes of Escherichia coli Isolated from Post-Weaning Piglets Showing Diarrhoea and/or Oedema in South Korea.</title>
        <authorList>
            <person name="Byun J.W."/>
            <person name="Moon B.Y."/>
            <person name="Do K.H."/>
            <person name="Lee K."/>
            <person name="Lee H.Y."/>
            <person name="Kim W.I."/>
            <person name="So B."/>
            <person name="Lee W.K."/>
        </authorList>
    </citation>
    <scope>NUCLEOTIDE SEQUENCE</scope>
    <source>
        <strain evidence="13">84/14</strain>
    </source>
</reference>
<protein>
    <submittedName>
        <fullName evidence="13">TonB-dependent receptor</fullName>
    </submittedName>
</protein>
<evidence type="ECO:0000256" key="2">
    <source>
        <dbReference type="ARBA" id="ARBA00008143"/>
    </source>
</evidence>
<dbReference type="Pfam" id="PF00593">
    <property type="entry name" value="TonB_dep_Rec_b-barrel"/>
    <property type="match status" value="1"/>
</dbReference>
<comment type="subcellular location">
    <subcellularLocation>
        <location evidence="1">Cell outer membrane</location>
        <topology evidence="1">Multi-pass membrane protein</topology>
    </subcellularLocation>
</comment>
<evidence type="ECO:0000256" key="10">
    <source>
        <dbReference type="ARBA" id="ARBA00023170"/>
    </source>
</evidence>
<evidence type="ECO:0000256" key="6">
    <source>
        <dbReference type="ARBA" id="ARBA00022729"/>
    </source>
</evidence>
<dbReference type="AlphaFoldDB" id="A0A9Q4DK15"/>
<evidence type="ECO:0000313" key="14">
    <source>
        <dbReference type="Proteomes" id="UP001077788"/>
    </source>
</evidence>
<evidence type="ECO:0000256" key="3">
    <source>
        <dbReference type="ARBA" id="ARBA00022448"/>
    </source>
</evidence>
<evidence type="ECO:0000256" key="7">
    <source>
        <dbReference type="ARBA" id="ARBA00022737"/>
    </source>
</evidence>
<evidence type="ECO:0000256" key="4">
    <source>
        <dbReference type="ARBA" id="ARBA00022452"/>
    </source>
</evidence>
<dbReference type="SUPFAM" id="SSF56935">
    <property type="entry name" value="Porins"/>
    <property type="match status" value="1"/>
</dbReference>
<name>A0A9Q4DK15_ACTPL</name>
<dbReference type="PANTHER" id="PTHR30069:SF29">
    <property type="entry name" value="HEMOGLOBIN AND HEMOGLOBIN-HAPTOGLOBIN-BINDING PROTEIN 1-RELATED"/>
    <property type="match status" value="1"/>
</dbReference>
<reference evidence="13" key="2">
    <citation type="submission" date="2022-12" db="EMBL/GenBank/DDBJ databases">
        <authorList>
            <person name="Kardos G."/>
            <person name="Sarkozi R."/>
            <person name="Laczko L."/>
            <person name="Marton S."/>
            <person name="Makrai L."/>
            <person name="Banyai K."/>
            <person name="Fodor L."/>
        </authorList>
    </citation>
    <scope>NUCLEOTIDE SEQUENCE</scope>
    <source>
        <strain evidence="13">84/14</strain>
    </source>
</reference>
<feature type="domain" description="TonB-dependent receptor-like beta-barrel" evidence="12">
    <location>
        <begin position="24"/>
        <end position="124"/>
    </location>
</feature>
<keyword evidence="8" id="KW-0798">TonB box</keyword>
<evidence type="ECO:0000259" key="12">
    <source>
        <dbReference type="Pfam" id="PF00593"/>
    </source>
</evidence>
<evidence type="ECO:0000256" key="11">
    <source>
        <dbReference type="ARBA" id="ARBA00023237"/>
    </source>
</evidence>
<evidence type="ECO:0000256" key="9">
    <source>
        <dbReference type="ARBA" id="ARBA00023136"/>
    </source>
</evidence>
<comment type="caution">
    <text evidence="13">The sequence shown here is derived from an EMBL/GenBank/DDBJ whole genome shotgun (WGS) entry which is preliminary data.</text>
</comment>
<dbReference type="InterPro" id="IPR000531">
    <property type="entry name" value="Beta-barrel_TonB"/>
</dbReference>
<dbReference type="InterPro" id="IPR036942">
    <property type="entry name" value="Beta-barrel_TonB_sf"/>
</dbReference>
<sequence length="172" mass="19562">MTSKVNLDQVTAYIPNGFKFLGSVGYSKSKLYGTEASLLSVQPVKVILGLSYEDPNDIWGIHSRWTYLGAKHAKDAMIVTYDDSRTKRITKPFPYLNGSATLFDVYGFWKVHKNVTLRAGLYNIFNRKYHTWDALRGINRLGTTNTVDKELRGLERFVAPGRNYSAAVEIRF</sequence>
<proteinExistence type="inferred from homology"/>
<evidence type="ECO:0000313" key="13">
    <source>
        <dbReference type="EMBL" id="MCY6524645.1"/>
    </source>
</evidence>
<keyword evidence="6" id="KW-0732">Signal</keyword>
<keyword evidence="9" id="KW-0472">Membrane</keyword>
<keyword evidence="4" id="KW-1134">Transmembrane beta strand</keyword>
<dbReference type="EMBL" id="JAPQFC010000001">
    <property type="protein sequence ID" value="MCY6524645.1"/>
    <property type="molecule type" value="Genomic_DNA"/>
</dbReference>
<evidence type="ECO:0000256" key="8">
    <source>
        <dbReference type="ARBA" id="ARBA00023077"/>
    </source>
</evidence>
<dbReference type="Gene3D" id="2.40.170.20">
    <property type="entry name" value="TonB-dependent receptor, beta-barrel domain"/>
    <property type="match status" value="1"/>
</dbReference>
<dbReference type="PANTHER" id="PTHR30069">
    <property type="entry name" value="TONB-DEPENDENT OUTER MEMBRANE RECEPTOR"/>
    <property type="match status" value="1"/>
</dbReference>
<evidence type="ECO:0000256" key="5">
    <source>
        <dbReference type="ARBA" id="ARBA00022692"/>
    </source>
</evidence>
<dbReference type="InterPro" id="IPR010917">
    <property type="entry name" value="TonB_rcpt_CS"/>
</dbReference>
<evidence type="ECO:0000256" key="1">
    <source>
        <dbReference type="ARBA" id="ARBA00004571"/>
    </source>
</evidence>
<dbReference type="PROSITE" id="PS01156">
    <property type="entry name" value="TONB_DEPENDENT_REC_2"/>
    <property type="match status" value="1"/>
</dbReference>
<keyword evidence="10 13" id="KW-0675">Receptor</keyword>
<dbReference type="RefSeq" id="WP_012478613.1">
    <property type="nucleotide sequence ID" value="NZ_CP031859.1"/>
</dbReference>
<keyword evidence="5" id="KW-0812">Transmembrane</keyword>
<dbReference type="GO" id="GO:0015344">
    <property type="term" value="F:siderophore uptake transmembrane transporter activity"/>
    <property type="evidence" value="ECO:0007669"/>
    <property type="project" value="TreeGrafter"/>
</dbReference>
<keyword evidence="7" id="KW-0677">Repeat</keyword>
<keyword evidence="3" id="KW-0813">Transport</keyword>